<evidence type="ECO:0000256" key="5">
    <source>
        <dbReference type="ARBA" id="ARBA00022691"/>
    </source>
</evidence>
<comment type="similarity">
    <text evidence="7">Belongs to the class I-like SAM-binding methyltransferase superfamily. TrmB family.</text>
</comment>
<dbReference type="AlphaFoldDB" id="A0A1R4GG48"/>
<dbReference type="InterPro" id="IPR003358">
    <property type="entry name" value="tRNA_(Gua-N-7)_MeTrfase_Trmb"/>
</dbReference>
<feature type="binding site" evidence="7">
    <location>
        <position position="200"/>
    </location>
    <ligand>
        <name>substrate</name>
    </ligand>
</feature>
<comment type="pathway">
    <text evidence="7">tRNA modification; N(7)-methylguanine-tRNA biosynthesis.</text>
</comment>
<dbReference type="PANTHER" id="PTHR23417">
    <property type="entry name" value="3-DEOXY-D-MANNO-OCTULOSONIC-ACID TRANSFERASE/TRNA GUANINE-N 7 - -METHYLTRANSFERASE"/>
    <property type="match status" value="1"/>
</dbReference>
<evidence type="ECO:0000313" key="10">
    <source>
        <dbReference type="Proteomes" id="UP000188357"/>
    </source>
</evidence>
<sequence>MSAENTPNTPTTDSLPNSETTDMKDEAIDPKAEGSVDQNNDQAESEAADTAFPRLIKTFMKRRTHLNKNAEQALTDPVYAKYIVNTMDDRGQGIIDDITDLRALFADTEQTSNGPDAPLTFEIGFGMGSSLIEMAKADPSRNFVGIEVHEPGIGKCAFMANEEGLTNLKIINGDAIALMQQLPENHIDRIQLYFPDPWQKKRHYKRRFVSPKRMEIVTRVIKNGGWFHAATDWEHYAFWMLDVLDNFEGLTNTAGQGNFTPRPDFRPMTKFEKRGIDRGHGVWDLIYSKD</sequence>
<dbReference type="Proteomes" id="UP000188357">
    <property type="component" value="Unassembled WGS sequence"/>
</dbReference>
<evidence type="ECO:0000256" key="8">
    <source>
        <dbReference type="SAM" id="MobiDB-lite"/>
    </source>
</evidence>
<dbReference type="EMBL" id="FUGE01000065">
    <property type="protein sequence ID" value="SJM67191.1"/>
    <property type="molecule type" value="Genomic_DNA"/>
</dbReference>
<feature type="binding site" evidence="7">
    <location>
        <position position="174"/>
    </location>
    <ligand>
        <name>S-adenosyl-L-methionine</name>
        <dbReference type="ChEBI" id="CHEBI:59789"/>
    </ligand>
</feature>
<gene>
    <name evidence="7 9" type="primary">trmB</name>
    <name evidence="9" type="ORF">A1232T_00420</name>
</gene>
<dbReference type="CDD" id="cd02440">
    <property type="entry name" value="AdoMet_MTases"/>
    <property type="match status" value="1"/>
</dbReference>
<dbReference type="Gene3D" id="3.40.50.150">
    <property type="entry name" value="Vaccinia Virus protein VP39"/>
    <property type="match status" value="1"/>
</dbReference>
<organism evidence="9 10">
    <name type="scientific">Psychrobacter piechaudii</name>
    <dbReference type="NCBI Taxonomy" id="1945521"/>
    <lineage>
        <taxon>Bacteria</taxon>
        <taxon>Pseudomonadati</taxon>
        <taxon>Pseudomonadota</taxon>
        <taxon>Gammaproteobacteria</taxon>
        <taxon>Moraxellales</taxon>
        <taxon>Moraxellaceae</taxon>
        <taxon>Psychrobacter</taxon>
    </lineage>
</organism>
<keyword evidence="4 7" id="KW-0808">Transferase</keyword>
<feature type="binding site" evidence="7">
    <location>
        <position position="147"/>
    </location>
    <ligand>
        <name>S-adenosyl-L-methionine</name>
        <dbReference type="ChEBI" id="CHEBI:59789"/>
    </ligand>
</feature>
<feature type="binding site" evidence="7">
    <location>
        <position position="196"/>
    </location>
    <ligand>
        <name>S-adenosyl-L-methionine</name>
        <dbReference type="ChEBI" id="CHEBI:59789"/>
    </ligand>
</feature>
<comment type="caution">
    <text evidence="7">Lacks conserved residue(s) required for the propagation of feature annotation.</text>
</comment>
<dbReference type="GO" id="GO:0043527">
    <property type="term" value="C:tRNA methyltransferase complex"/>
    <property type="evidence" value="ECO:0007669"/>
    <property type="project" value="TreeGrafter"/>
</dbReference>
<dbReference type="InterPro" id="IPR055361">
    <property type="entry name" value="tRNA_methyltr_TrmB_bact"/>
</dbReference>
<protein>
    <recommendedName>
        <fullName evidence="7">tRNA (guanine-N(7)-)-methyltransferase</fullName>
        <ecNumber evidence="7">2.1.1.33</ecNumber>
    </recommendedName>
    <alternativeName>
        <fullName evidence="7">tRNA (guanine(46)-N(7))-methyltransferase</fullName>
    </alternativeName>
    <alternativeName>
        <fullName evidence="7">tRNA(m7G46)-methyltransferase</fullName>
    </alternativeName>
</protein>
<dbReference type="STRING" id="1945521.A1232T_00420"/>
<evidence type="ECO:0000256" key="1">
    <source>
        <dbReference type="ARBA" id="ARBA00000142"/>
    </source>
</evidence>
<comment type="function">
    <text evidence="2 7">Catalyzes the formation of N(7)-methylguanine at position 46 (m7G46) in tRNA.</text>
</comment>
<dbReference type="InterPro" id="IPR029063">
    <property type="entry name" value="SAM-dependent_MTases_sf"/>
</dbReference>
<dbReference type="OrthoDB" id="9802090at2"/>
<evidence type="ECO:0000256" key="3">
    <source>
        <dbReference type="ARBA" id="ARBA00022603"/>
    </source>
</evidence>
<keyword evidence="3 7" id="KW-0489">Methyltransferase</keyword>
<dbReference type="UniPathway" id="UPA00989"/>
<name>A0A1R4GG48_9GAMM</name>
<dbReference type="GO" id="GO:0008176">
    <property type="term" value="F:tRNA (guanine(46)-N7)-methyltransferase activity"/>
    <property type="evidence" value="ECO:0007669"/>
    <property type="project" value="UniProtKB-UniRule"/>
</dbReference>
<feature type="binding site" evidence="7">
    <location>
        <position position="122"/>
    </location>
    <ligand>
        <name>S-adenosyl-L-methionine</name>
        <dbReference type="ChEBI" id="CHEBI:59789"/>
    </ligand>
</feature>
<reference evidence="9 10" key="1">
    <citation type="submission" date="2017-02" db="EMBL/GenBank/DDBJ databases">
        <authorList>
            <person name="Peterson S.W."/>
        </authorList>
    </citation>
    <scope>NUCLEOTIDE SEQUENCE [LARGE SCALE GENOMIC DNA]</scope>
    <source>
        <strain evidence="9">Psychrobacter_piechaudii</strain>
    </source>
</reference>
<feature type="compositionally biased region" description="Polar residues" evidence="8">
    <location>
        <begin position="1"/>
        <end position="20"/>
    </location>
</feature>
<evidence type="ECO:0000256" key="6">
    <source>
        <dbReference type="ARBA" id="ARBA00022694"/>
    </source>
</evidence>
<keyword evidence="5 7" id="KW-0949">S-adenosyl-L-methionine</keyword>
<accession>A0A1R4GG48</accession>
<dbReference type="PROSITE" id="PS51625">
    <property type="entry name" value="SAM_MT_TRMB"/>
    <property type="match status" value="1"/>
</dbReference>
<dbReference type="Pfam" id="PF02390">
    <property type="entry name" value="Methyltransf_4"/>
    <property type="match status" value="1"/>
</dbReference>
<feature type="binding site" evidence="7">
    <location>
        <begin position="269"/>
        <end position="272"/>
    </location>
    <ligand>
        <name>substrate</name>
    </ligand>
</feature>
<dbReference type="PANTHER" id="PTHR23417:SF14">
    <property type="entry name" value="PENTACOTRIPEPTIDE-REPEAT REGION OF PRORP DOMAIN-CONTAINING PROTEIN"/>
    <property type="match status" value="1"/>
</dbReference>
<proteinExistence type="inferred from homology"/>
<dbReference type="NCBIfam" id="TIGR00091">
    <property type="entry name" value="tRNA (guanosine(46)-N7)-methyltransferase TrmB"/>
    <property type="match status" value="1"/>
</dbReference>
<evidence type="ECO:0000313" key="9">
    <source>
        <dbReference type="EMBL" id="SJM67191.1"/>
    </source>
</evidence>
<keyword evidence="10" id="KW-1185">Reference proteome</keyword>
<evidence type="ECO:0000256" key="4">
    <source>
        <dbReference type="ARBA" id="ARBA00022679"/>
    </source>
</evidence>
<feature type="compositionally biased region" description="Basic and acidic residues" evidence="8">
    <location>
        <begin position="21"/>
        <end position="34"/>
    </location>
</feature>
<evidence type="ECO:0000256" key="7">
    <source>
        <dbReference type="HAMAP-Rule" id="MF_01057"/>
    </source>
</evidence>
<dbReference type="SUPFAM" id="SSF53335">
    <property type="entry name" value="S-adenosyl-L-methionine-dependent methyltransferases"/>
    <property type="match status" value="1"/>
</dbReference>
<evidence type="ECO:0000256" key="2">
    <source>
        <dbReference type="ARBA" id="ARBA00003015"/>
    </source>
</evidence>
<comment type="catalytic activity">
    <reaction evidence="1 7">
        <text>guanosine(46) in tRNA + S-adenosyl-L-methionine = N(7)-methylguanosine(46) in tRNA + S-adenosyl-L-homocysteine</text>
        <dbReference type="Rhea" id="RHEA:42708"/>
        <dbReference type="Rhea" id="RHEA-COMP:10188"/>
        <dbReference type="Rhea" id="RHEA-COMP:10189"/>
        <dbReference type="ChEBI" id="CHEBI:57856"/>
        <dbReference type="ChEBI" id="CHEBI:59789"/>
        <dbReference type="ChEBI" id="CHEBI:74269"/>
        <dbReference type="ChEBI" id="CHEBI:74480"/>
        <dbReference type="EC" id="2.1.1.33"/>
    </reaction>
</comment>
<feature type="region of interest" description="Disordered" evidence="8">
    <location>
        <begin position="1"/>
        <end position="49"/>
    </location>
</feature>
<feature type="binding site" evidence="7">
    <location>
        <position position="232"/>
    </location>
    <ligand>
        <name>substrate</name>
    </ligand>
</feature>
<dbReference type="HAMAP" id="MF_01057">
    <property type="entry name" value="tRNA_methyltr_TrmB"/>
    <property type="match status" value="1"/>
</dbReference>
<keyword evidence="6 7" id="KW-0819">tRNA processing</keyword>
<dbReference type="EC" id="2.1.1.33" evidence="7"/>